<keyword evidence="8" id="KW-1185">Reference proteome</keyword>
<dbReference type="GeneID" id="75829977"/>
<dbReference type="AlphaFoldDB" id="A0A9Q0BDM8"/>
<evidence type="ECO:0000256" key="4">
    <source>
        <dbReference type="ARBA" id="ARBA00023136"/>
    </source>
</evidence>
<dbReference type="PANTHER" id="PTHR47804">
    <property type="entry name" value="60S RIBOSOMAL PROTEIN L19"/>
    <property type="match status" value="1"/>
</dbReference>
<dbReference type="OrthoDB" id="68611at2759"/>
<proteinExistence type="predicted"/>
<comment type="subcellular location">
    <subcellularLocation>
        <location evidence="1">Membrane</location>
        <topology evidence="1">Multi-pass membrane protein</topology>
    </subcellularLocation>
</comment>
<dbReference type="InterPro" id="IPR049453">
    <property type="entry name" value="Memb_transporter_dom"/>
</dbReference>
<dbReference type="InterPro" id="IPR052430">
    <property type="entry name" value="IVT-Associated"/>
</dbReference>
<organism evidence="7 8">
    <name type="scientific">Emericellopsis cladophorae</name>
    <dbReference type="NCBI Taxonomy" id="2686198"/>
    <lineage>
        <taxon>Eukaryota</taxon>
        <taxon>Fungi</taxon>
        <taxon>Dikarya</taxon>
        <taxon>Ascomycota</taxon>
        <taxon>Pezizomycotina</taxon>
        <taxon>Sordariomycetes</taxon>
        <taxon>Hypocreomycetidae</taxon>
        <taxon>Hypocreales</taxon>
        <taxon>Bionectriaceae</taxon>
        <taxon>Emericellopsis</taxon>
    </lineage>
</organism>
<dbReference type="Proteomes" id="UP001055219">
    <property type="component" value="Unassembled WGS sequence"/>
</dbReference>
<evidence type="ECO:0000256" key="1">
    <source>
        <dbReference type="ARBA" id="ARBA00004141"/>
    </source>
</evidence>
<name>A0A9Q0BDM8_9HYPO</name>
<reference evidence="7" key="2">
    <citation type="submission" date="2022-07" db="EMBL/GenBank/DDBJ databases">
        <authorList>
            <person name="Goncalves M.F.M."/>
            <person name="Hilario S."/>
            <person name="Van De Peer Y."/>
            <person name="Esteves A.C."/>
            <person name="Alves A."/>
        </authorList>
    </citation>
    <scope>NUCLEOTIDE SEQUENCE</scope>
    <source>
        <strain evidence="7">MUM 19.33</strain>
    </source>
</reference>
<evidence type="ECO:0000313" key="7">
    <source>
        <dbReference type="EMBL" id="KAI6782057.1"/>
    </source>
</evidence>
<dbReference type="GO" id="GO:0016020">
    <property type="term" value="C:membrane"/>
    <property type="evidence" value="ECO:0007669"/>
    <property type="project" value="UniProtKB-SubCell"/>
</dbReference>
<feature type="transmembrane region" description="Helical" evidence="5">
    <location>
        <begin position="151"/>
        <end position="174"/>
    </location>
</feature>
<evidence type="ECO:0000259" key="6">
    <source>
        <dbReference type="Pfam" id="PF13515"/>
    </source>
</evidence>
<comment type="caution">
    <text evidence="7">The sequence shown here is derived from an EMBL/GenBank/DDBJ whole genome shotgun (WGS) entry which is preliminary data.</text>
</comment>
<dbReference type="RefSeq" id="XP_051362913.1">
    <property type="nucleotide sequence ID" value="XM_051505750.1"/>
</dbReference>
<keyword evidence="4 5" id="KW-0472">Membrane</keyword>
<feature type="domain" description="Integral membrane bound transporter" evidence="6">
    <location>
        <begin position="676"/>
        <end position="811"/>
    </location>
</feature>
<evidence type="ECO:0000256" key="5">
    <source>
        <dbReference type="SAM" id="Phobius"/>
    </source>
</evidence>
<feature type="transmembrane region" description="Helical" evidence="5">
    <location>
        <begin position="186"/>
        <end position="205"/>
    </location>
</feature>
<feature type="transmembrane region" description="Helical" evidence="5">
    <location>
        <begin position="651"/>
        <end position="672"/>
    </location>
</feature>
<protein>
    <recommendedName>
        <fullName evidence="6">Integral membrane bound transporter domain-containing protein</fullName>
    </recommendedName>
</protein>
<sequence>MSPDESSQSGPWGLRRPKLANINKRGKTRNGTFIIPATGERSRRQFTLRTTSSISASDGASDTLSTAETVSGKIKSVANKAKDKTIGLWYWFQSDEGHAVLKCTFAYLLGSGGTFFPPLSNFLGHRDGKHVSATITVYFHPARSVGSMIEAVFIGFIAILYAELIGFISMEVVIWGKEAFDIVQPAHVMVLLLCVGGGLGFVGWVKQRLNQPLVNVGSSLTSIAIITIITKEEAIQGGYVSGEKPLQILKLLLLGVASTVVVNLLMWRVSARRVLRQCMIKAAAAQADRLSFITRGFLNGTEEEMDSPEYAKMSANYNKAYTQMTKMLREAKNEHYFVGTEKLYKLDKSLAKCIETVAQSIGGLRSALAAQFMLLKEAPGADPKDLSTLKRSKSFHMDEAIEQLSVINESDEDAESAHMYRSEPTFDNTPLFRAPSDIFAHFINLLGPSMKSLAYTLSEILRESPFGEDPKNEITVNDQLRESLKDAVSLYHEARGNALHELYRSIEMGRVRSEKIQADIEEVAAACGHFSFSLQAVAEEMDSYLDVLEDLKFETKHKKRSWKFLRFWERWHKPASPSDPLGLEETDREQLLPKAGVSRLRRSAVPKGIPDEMVARRDTFNWEAAPNTSKWARKVSQVMLRTARWFTREDVLFGIKVGIGAILWAMFAFIPATRPIYETWRGEWGLLSYMIVNGMTTGAANTTGLSRFYGTLIGGICAIVAWLVGMENPFLLAFCGWLVALYSFYLIAIKNAPLGRMSLLAYNVIVLYAYSISQRVEDDDDDEGGTSPLIFDITYHRVIAVTLGIVWGILVCRILWPISARKKFREGMSVLYLQMGLIWKRGPLGVHLDSESTLDYMRQGEQAALQRYAFKLESLRNSAQHEFELRGPFPHAAYGRIMRSTKHILDGFYAMRLLTQKRASLSEGERALLEFTAEDRVQLCQRICHVFQVLASCIMLEYPLTDAIPTVDRNKDRLLGRIHQFRKDHMVAQAGDEGGMSALVIAEEKDYALLYAYLLVTSQVAEELKKVRMEIERLFGVLHEESLLLE</sequence>
<accession>A0A9Q0BDM8</accession>
<keyword evidence="2 5" id="KW-0812">Transmembrane</keyword>
<feature type="transmembrane region" description="Helical" evidence="5">
    <location>
        <begin position="212"/>
        <end position="229"/>
    </location>
</feature>
<feature type="transmembrane region" description="Helical" evidence="5">
    <location>
        <begin position="708"/>
        <end position="724"/>
    </location>
</feature>
<dbReference type="EMBL" id="JAGIXG020000016">
    <property type="protein sequence ID" value="KAI6782057.1"/>
    <property type="molecule type" value="Genomic_DNA"/>
</dbReference>
<keyword evidence="3 5" id="KW-1133">Transmembrane helix</keyword>
<feature type="transmembrane region" description="Helical" evidence="5">
    <location>
        <begin position="730"/>
        <end position="747"/>
    </location>
</feature>
<gene>
    <name evidence="7" type="ORF">J7T54_003476</name>
</gene>
<feature type="transmembrane region" description="Helical" evidence="5">
    <location>
        <begin position="249"/>
        <end position="267"/>
    </location>
</feature>
<dbReference type="Pfam" id="PF13515">
    <property type="entry name" value="FUSC_2"/>
    <property type="match status" value="1"/>
</dbReference>
<evidence type="ECO:0000256" key="2">
    <source>
        <dbReference type="ARBA" id="ARBA00022692"/>
    </source>
</evidence>
<evidence type="ECO:0000256" key="3">
    <source>
        <dbReference type="ARBA" id="ARBA00022989"/>
    </source>
</evidence>
<dbReference type="PANTHER" id="PTHR47804:SF1">
    <property type="entry name" value="DUF2421 DOMAIN-CONTAINING PROTEIN"/>
    <property type="match status" value="1"/>
</dbReference>
<evidence type="ECO:0000313" key="8">
    <source>
        <dbReference type="Proteomes" id="UP001055219"/>
    </source>
</evidence>
<feature type="transmembrane region" description="Helical" evidence="5">
    <location>
        <begin position="793"/>
        <end position="816"/>
    </location>
</feature>
<reference evidence="7" key="1">
    <citation type="journal article" date="2021" name="J Fungi (Basel)">
        <title>Genomic and Metabolomic Analyses of the Marine Fungus Emericellopsis cladophorae: Insights into Saltwater Adaptability Mechanisms and Its Biosynthetic Potential.</title>
        <authorList>
            <person name="Goncalves M.F.M."/>
            <person name="Hilario S."/>
            <person name="Van de Peer Y."/>
            <person name="Esteves A.C."/>
            <person name="Alves A."/>
        </authorList>
    </citation>
    <scope>NUCLEOTIDE SEQUENCE</scope>
    <source>
        <strain evidence="7">MUM 19.33</strain>
    </source>
</reference>